<dbReference type="PROSITE" id="PS50830">
    <property type="entry name" value="TNASE_3"/>
    <property type="match status" value="1"/>
</dbReference>
<sequence>MARSVRLVRARRRVRLPFPLAVAFAFAVGLGVLPLTTSLPLTDWLAGDGRAVTAHGTFGSCAGSTRIDCVVDGDTIWLRGEKIRIADINTPEISRPSCASEAALGERAKQRLMQLLNEGEFRVERRGSRDTDRYGRSLRVLTRDGNSLGEVLVAEGLAHRWEGRMLSWC</sequence>
<name>A0A918VNR2_9HYPH</name>
<dbReference type="InterPro" id="IPR016071">
    <property type="entry name" value="Staphylococal_nuclease_OB-fold"/>
</dbReference>
<proteinExistence type="predicted"/>
<evidence type="ECO:0000313" key="3">
    <source>
        <dbReference type="Proteomes" id="UP000646579"/>
    </source>
</evidence>
<dbReference type="EMBL" id="BMZE01000001">
    <property type="protein sequence ID" value="GHA15759.1"/>
    <property type="molecule type" value="Genomic_DNA"/>
</dbReference>
<protein>
    <recommendedName>
        <fullName evidence="1">TNase-like domain-containing protein</fullName>
    </recommendedName>
</protein>
<reference evidence="2" key="2">
    <citation type="submission" date="2020-09" db="EMBL/GenBank/DDBJ databases">
        <authorList>
            <person name="Sun Q."/>
            <person name="Kim S."/>
        </authorList>
    </citation>
    <scope>NUCLEOTIDE SEQUENCE</scope>
    <source>
        <strain evidence="2">KCTC 32437</strain>
    </source>
</reference>
<evidence type="ECO:0000259" key="1">
    <source>
        <dbReference type="PROSITE" id="PS50830"/>
    </source>
</evidence>
<dbReference type="InterPro" id="IPR035437">
    <property type="entry name" value="SNase_OB-fold_sf"/>
</dbReference>
<dbReference type="Proteomes" id="UP000646579">
    <property type="component" value="Unassembled WGS sequence"/>
</dbReference>
<keyword evidence="3" id="KW-1185">Reference proteome</keyword>
<gene>
    <name evidence="2" type="ORF">GCM10007989_08200</name>
</gene>
<dbReference type="RefSeq" id="WP_189423649.1">
    <property type="nucleotide sequence ID" value="NZ_BMZE01000001.1"/>
</dbReference>
<reference evidence="2" key="1">
    <citation type="journal article" date="2014" name="Int. J. Syst. Evol. Microbiol.">
        <title>Complete genome sequence of Corynebacterium casei LMG S-19264T (=DSM 44701T), isolated from a smear-ripened cheese.</title>
        <authorList>
            <consortium name="US DOE Joint Genome Institute (JGI-PGF)"/>
            <person name="Walter F."/>
            <person name="Albersmeier A."/>
            <person name="Kalinowski J."/>
            <person name="Ruckert C."/>
        </authorList>
    </citation>
    <scope>NUCLEOTIDE SEQUENCE</scope>
    <source>
        <strain evidence="2">KCTC 32437</strain>
    </source>
</reference>
<dbReference type="SUPFAM" id="SSF50199">
    <property type="entry name" value="Staphylococcal nuclease"/>
    <property type="match status" value="1"/>
</dbReference>
<dbReference type="Pfam" id="PF00565">
    <property type="entry name" value="SNase"/>
    <property type="match status" value="1"/>
</dbReference>
<dbReference type="AlphaFoldDB" id="A0A918VNR2"/>
<dbReference type="Gene3D" id="2.40.50.90">
    <property type="match status" value="1"/>
</dbReference>
<feature type="domain" description="TNase-like" evidence="1">
    <location>
        <begin position="61"/>
        <end position="158"/>
    </location>
</feature>
<organism evidence="2 3">
    <name type="scientific">Devosia pacifica</name>
    <dbReference type="NCBI Taxonomy" id="1335967"/>
    <lineage>
        <taxon>Bacteria</taxon>
        <taxon>Pseudomonadati</taxon>
        <taxon>Pseudomonadota</taxon>
        <taxon>Alphaproteobacteria</taxon>
        <taxon>Hyphomicrobiales</taxon>
        <taxon>Devosiaceae</taxon>
        <taxon>Devosia</taxon>
    </lineage>
</organism>
<evidence type="ECO:0000313" key="2">
    <source>
        <dbReference type="EMBL" id="GHA15759.1"/>
    </source>
</evidence>
<accession>A0A918VNR2</accession>
<dbReference type="SMART" id="SM00318">
    <property type="entry name" value="SNc"/>
    <property type="match status" value="1"/>
</dbReference>
<comment type="caution">
    <text evidence="2">The sequence shown here is derived from an EMBL/GenBank/DDBJ whole genome shotgun (WGS) entry which is preliminary data.</text>
</comment>